<dbReference type="Proteomes" id="UP000756132">
    <property type="component" value="Chromosome 1"/>
</dbReference>
<reference evidence="1" key="1">
    <citation type="submission" date="2021-12" db="EMBL/GenBank/DDBJ databases">
        <authorList>
            <person name="Zaccaron A."/>
            <person name="Stergiopoulos I."/>
        </authorList>
    </citation>
    <scope>NUCLEOTIDE SEQUENCE</scope>
    <source>
        <strain evidence="1">Race5_Kim</strain>
    </source>
</reference>
<evidence type="ECO:0000313" key="2">
    <source>
        <dbReference type="Proteomes" id="UP000756132"/>
    </source>
</evidence>
<gene>
    <name evidence="1" type="ORF">CLAFUR5_01350</name>
</gene>
<proteinExistence type="predicted"/>
<dbReference type="AlphaFoldDB" id="A0A9Q8L6J6"/>
<dbReference type="KEGG" id="ffu:CLAFUR5_01350"/>
<organism evidence="1 2">
    <name type="scientific">Passalora fulva</name>
    <name type="common">Tomato leaf mold</name>
    <name type="synonym">Cladosporium fulvum</name>
    <dbReference type="NCBI Taxonomy" id="5499"/>
    <lineage>
        <taxon>Eukaryota</taxon>
        <taxon>Fungi</taxon>
        <taxon>Dikarya</taxon>
        <taxon>Ascomycota</taxon>
        <taxon>Pezizomycotina</taxon>
        <taxon>Dothideomycetes</taxon>
        <taxon>Dothideomycetidae</taxon>
        <taxon>Mycosphaerellales</taxon>
        <taxon>Mycosphaerellaceae</taxon>
        <taxon>Fulvia</taxon>
    </lineage>
</organism>
<dbReference type="OMA" id="ESESCKQ"/>
<dbReference type="OrthoDB" id="2951834at2759"/>
<name>A0A9Q8L6J6_PASFU</name>
<dbReference type="GeneID" id="71981228"/>
<dbReference type="EMBL" id="CP090163">
    <property type="protein sequence ID" value="UJO11649.1"/>
    <property type="molecule type" value="Genomic_DNA"/>
</dbReference>
<dbReference type="RefSeq" id="XP_047756015.1">
    <property type="nucleotide sequence ID" value="XM_047900498.1"/>
</dbReference>
<evidence type="ECO:0000313" key="1">
    <source>
        <dbReference type="EMBL" id="UJO11649.1"/>
    </source>
</evidence>
<keyword evidence="2" id="KW-1185">Reference proteome</keyword>
<sequence>MARTRQTRKKLKTVTELPPKKCQFFTLPPELRLEVYKLVLADFTIDPSERKLRELPLVQVNVAIREESVGIFNKRLSAILDERWADLTDAQLESESCKQRYDLGLGSRRAGLRRWTAAMDRCNHIMDSIERDQIAVKIERKKLRKEGFRV</sequence>
<accession>A0A9Q8L6J6</accession>
<reference evidence="1" key="2">
    <citation type="journal article" date="2022" name="Microb. Genom.">
        <title>A chromosome-scale genome assembly of the tomato pathogen Cladosporium fulvum reveals a compartmentalized genome architecture and the presence of a dispensable chromosome.</title>
        <authorList>
            <person name="Zaccaron A.Z."/>
            <person name="Chen L.H."/>
            <person name="Samaras A."/>
            <person name="Stergiopoulos I."/>
        </authorList>
    </citation>
    <scope>NUCLEOTIDE SEQUENCE</scope>
    <source>
        <strain evidence="1">Race5_Kim</strain>
    </source>
</reference>
<protein>
    <submittedName>
        <fullName evidence="1">Uncharacterized protein</fullName>
    </submittedName>
</protein>